<evidence type="ECO:0000256" key="1">
    <source>
        <dbReference type="SAM" id="MobiDB-lite"/>
    </source>
</evidence>
<comment type="caution">
    <text evidence="2">The sequence shown here is derived from an EMBL/GenBank/DDBJ whole genome shotgun (WGS) entry which is preliminary data.</text>
</comment>
<proteinExistence type="predicted"/>
<feature type="compositionally biased region" description="Polar residues" evidence="1">
    <location>
        <begin position="226"/>
        <end position="244"/>
    </location>
</feature>
<dbReference type="Proteomes" id="UP000826195">
    <property type="component" value="Unassembled WGS sequence"/>
</dbReference>
<feature type="compositionally biased region" description="Basic and acidic residues" evidence="1">
    <location>
        <begin position="126"/>
        <end position="135"/>
    </location>
</feature>
<reference evidence="2 3" key="1">
    <citation type="journal article" date="2021" name="J. Hered.">
        <title>A chromosome-level genome assembly of the parasitoid wasp, Cotesia glomerata (Hymenoptera: Braconidae).</title>
        <authorList>
            <person name="Pinto B.J."/>
            <person name="Weis J.J."/>
            <person name="Gamble T."/>
            <person name="Ode P.J."/>
            <person name="Paul R."/>
            <person name="Zaspel J.M."/>
        </authorList>
    </citation>
    <scope>NUCLEOTIDE SEQUENCE [LARGE SCALE GENOMIC DNA]</scope>
    <source>
        <strain evidence="2">CgM1</strain>
    </source>
</reference>
<evidence type="ECO:0000313" key="2">
    <source>
        <dbReference type="EMBL" id="KAH0549511.1"/>
    </source>
</evidence>
<protein>
    <submittedName>
        <fullName evidence="2">Uncharacterized protein</fullName>
    </submittedName>
</protein>
<gene>
    <name evidence="2" type="ORF">KQX54_009891</name>
</gene>
<keyword evidence="3" id="KW-1185">Reference proteome</keyword>
<evidence type="ECO:0000313" key="3">
    <source>
        <dbReference type="Proteomes" id="UP000826195"/>
    </source>
</evidence>
<sequence>MLFWARPGFEPGTSRTRSENHTPRPTSQRSLKPATVRDRSCVKACLCFMTPKPSLKMGDHGNASQTPANFSGLSQTPDKSPTITYNSNLLDNELFKQYIESGVPNLSQPRSRTSSMSDSDPTDGAMNHDGEEFSKPRKPAKVRRTFQTAGTSVSNKFDPLTDSDLTDSENLLTNKRIHNGKRKLTSKLNKNSNQQTNNQNDTIDQTEVPRELNRGVVEAFSHPGPCNSSPPSVDSLAVGSSSRGPNGPPVYYLVAAADTAHTILRLCDYTFSDSSVLKIDPRTPDSHYFLPTIEDIYLLGPSVNSIPSGLLSIYLASDRKKVLCSTIFPIDFFINGLLIRRFINRLTH</sequence>
<organism evidence="2 3">
    <name type="scientific">Cotesia glomerata</name>
    <name type="common">Lepidopteran parasitic wasp</name>
    <name type="synonym">Apanteles glomeratus</name>
    <dbReference type="NCBI Taxonomy" id="32391"/>
    <lineage>
        <taxon>Eukaryota</taxon>
        <taxon>Metazoa</taxon>
        <taxon>Ecdysozoa</taxon>
        <taxon>Arthropoda</taxon>
        <taxon>Hexapoda</taxon>
        <taxon>Insecta</taxon>
        <taxon>Pterygota</taxon>
        <taxon>Neoptera</taxon>
        <taxon>Endopterygota</taxon>
        <taxon>Hymenoptera</taxon>
        <taxon>Apocrita</taxon>
        <taxon>Ichneumonoidea</taxon>
        <taxon>Braconidae</taxon>
        <taxon>Microgastrinae</taxon>
        <taxon>Cotesia</taxon>
    </lineage>
</organism>
<dbReference type="AlphaFoldDB" id="A0AAV7IB20"/>
<feature type="region of interest" description="Disordered" evidence="1">
    <location>
        <begin position="54"/>
        <end position="83"/>
    </location>
</feature>
<accession>A0AAV7IB20</accession>
<feature type="compositionally biased region" description="Polar residues" evidence="1">
    <location>
        <begin position="62"/>
        <end position="83"/>
    </location>
</feature>
<feature type="compositionally biased region" description="Polar residues" evidence="1">
    <location>
        <begin position="104"/>
        <end position="119"/>
    </location>
</feature>
<dbReference type="EMBL" id="JAHXZJ010001864">
    <property type="protein sequence ID" value="KAH0549511.1"/>
    <property type="molecule type" value="Genomic_DNA"/>
</dbReference>
<feature type="region of interest" description="Disordered" evidence="1">
    <location>
        <begin position="102"/>
        <end position="208"/>
    </location>
</feature>
<feature type="compositionally biased region" description="Low complexity" evidence="1">
    <location>
        <begin position="193"/>
        <end position="206"/>
    </location>
</feature>
<feature type="compositionally biased region" description="Basic residues" evidence="1">
    <location>
        <begin position="175"/>
        <end position="185"/>
    </location>
</feature>
<feature type="region of interest" description="Disordered" evidence="1">
    <location>
        <begin position="221"/>
        <end position="244"/>
    </location>
</feature>
<name>A0AAV7IB20_COTGL</name>
<feature type="compositionally biased region" description="Polar residues" evidence="1">
    <location>
        <begin position="145"/>
        <end position="155"/>
    </location>
</feature>
<feature type="region of interest" description="Disordered" evidence="1">
    <location>
        <begin position="1"/>
        <end position="35"/>
    </location>
</feature>